<protein>
    <submittedName>
        <fullName evidence="1">Uncharacterized protein</fullName>
    </submittedName>
</protein>
<dbReference type="EMBL" id="JAHQIW010000498">
    <property type="protein sequence ID" value="KAJ1348407.1"/>
    <property type="molecule type" value="Genomic_DNA"/>
</dbReference>
<comment type="caution">
    <text evidence="1">The sequence shown here is derived from an EMBL/GenBank/DDBJ whole genome shotgun (WGS) entry which is preliminary data.</text>
</comment>
<name>A0AAD5LXA3_PARTN</name>
<organism evidence="1 2">
    <name type="scientific">Parelaphostrongylus tenuis</name>
    <name type="common">Meningeal worm</name>
    <dbReference type="NCBI Taxonomy" id="148309"/>
    <lineage>
        <taxon>Eukaryota</taxon>
        <taxon>Metazoa</taxon>
        <taxon>Ecdysozoa</taxon>
        <taxon>Nematoda</taxon>
        <taxon>Chromadorea</taxon>
        <taxon>Rhabditida</taxon>
        <taxon>Rhabditina</taxon>
        <taxon>Rhabditomorpha</taxon>
        <taxon>Strongyloidea</taxon>
        <taxon>Metastrongylidae</taxon>
        <taxon>Parelaphostrongylus</taxon>
    </lineage>
</organism>
<dbReference type="AlphaFoldDB" id="A0AAD5LXA3"/>
<keyword evidence="2" id="KW-1185">Reference proteome</keyword>
<accession>A0AAD5LXA3</accession>
<dbReference type="Proteomes" id="UP001196413">
    <property type="component" value="Unassembled WGS sequence"/>
</dbReference>
<evidence type="ECO:0000313" key="1">
    <source>
        <dbReference type="EMBL" id="KAJ1348407.1"/>
    </source>
</evidence>
<reference evidence="1" key="1">
    <citation type="submission" date="2021-06" db="EMBL/GenBank/DDBJ databases">
        <title>Parelaphostrongylus tenuis whole genome reference sequence.</title>
        <authorList>
            <person name="Garwood T.J."/>
            <person name="Larsen P.A."/>
            <person name="Fountain-Jones N.M."/>
            <person name="Garbe J.R."/>
            <person name="Macchietto M.G."/>
            <person name="Kania S.A."/>
            <person name="Gerhold R.W."/>
            <person name="Richards J.E."/>
            <person name="Wolf T.M."/>
        </authorList>
    </citation>
    <scope>NUCLEOTIDE SEQUENCE</scope>
    <source>
        <strain evidence="1">MNPRO001-30</strain>
        <tissue evidence="1">Meninges</tissue>
    </source>
</reference>
<gene>
    <name evidence="1" type="ORF">KIN20_003702</name>
</gene>
<evidence type="ECO:0000313" key="2">
    <source>
        <dbReference type="Proteomes" id="UP001196413"/>
    </source>
</evidence>
<sequence>MEIFPTMARPLTESFTVSLLVAVSAVLGCGVIPAVQTSTRTFNVSRFTLPVSMAYSTEAGVRARVPGIAADMNGARAFVSSLVMQTIFDVLERQARSALLPDAAISAILSQLEVRVAYEPLQCKIVVSPGEMLDMMKESCIIVDNTVTGICTTTNMKKSCTAAEQTTTNIVMANWSAAMWQNVVNRAIRTLATGPFGSHFFSATATAS</sequence>
<proteinExistence type="predicted"/>